<evidence type="ECO:0000256" key="1">
    <source>
        <dbReference type="PROSITE-ProRule" id="PRU00339"/>
    </source>
</evidence>
<dbReference type="Gene3D" id="1.25.40.10">
    <property type="entry name" value="Tetratricopeptide repeat domain"/>
    <property type="match status" value="1"/>
</dbReference>
<dbReference type="InParanoid" id="D7FTU3"/>
<dbReference type="Pfam" id="PF14559">
    <property type="entry name" value="TPR_19"/>
    <property type="match status" value="1"/>
</dbReference>
<dbReference type="SMART" id="SM00028">
    <property type="entry name" value="TPR"/>
    <property type="match status" value="2"/>
</dbReference>
<feature type="compositionally biased region" description="Low complexity" evidence="2">
    <location>
        <begin position="563"/>
        <end position="576"/>
    </location>
</feature>
<organism evidence="3 4">
    <name type="scientific">Ectocarpus siliculosus</name>
    <name type="common">Brown alga</name>
    <name type="synonym">Conferva siliculosa</name>
    <dbReference type="NCBI Taxonomy" id="2880"/>
    <lineage>
        <taxon>Eukaryota</taxon>
        <taxon>Sar</taxon>
        <taxon>Stramenopiles</taxon>
        <taxon>Ochrophyta</taxon>
        <taxon>PX clade</taxon>
        <taxon>Phaeophyceae</taxon>
        <taxon>Ectocarpales</taxon>
        <taxon>Ectocarpaceae</taxon>
        <taxon>Ectocarpus</taxon>
    </lineage>
</organism>
<dbReference type="OrthoDB" id="10571413at2759"/>
<reference evidence="3 4" key="1">
    <citation type="journal article" date="2010" name="Nature">
        <title>The Ectocarpus genome and the independent evolution of multicellularity in brown algae.</title>
        <authorList>
            <person name="Cock J.M."/>
            <person name="Sterck L."/>
            <person name="Rouze P."/>
            <person name="Scornet D."/>
            <person name="Allen A.E."/>
            <person name="Amoutzias G."/>
            <person name="Anthouard V."/>
            <person name="Artiguenave F."/>
            <person name="Aury J.M."/>
            <person name="Badger J.H."/>
            <person name="Beszteri B."/>
            <person name="Billiau K."/>
            <person name="Bonnet E."/>
            <person name="Bothwell J.H."/>
            <person name="Bowler C."/>
            <person name="Boyen C."/>
            <person name="Brownlee C."/>
            <person name="Carrano C.J."/>
            <person name="Charrier B."/>
            <person name="Cho G.Y."/>
            <person name="Coelho S.M."/>
            <person name="Collen J."/>
            <person name="Corre E."/>
            <person name="Da Silva C."/>
            <person name="Delage L."/>
            <person name="Delaroque N."/>
            <person name="Dittami S.M."/>
            <person name="Doulbeau S."/>
            <person name="Elias M."/>
            <person name="Farnham G."/>
            <person name="Gachon C.M."/>
            <person name="Gschloessl B."/>
            <person name="Heesch S."/>
            <person name="Jabbari K."/>
            <person name="Jubin C."/>
            <person name="Kawai H."/>
            <person name="Kimura K."/>
            <person name="Kloareg B."/>
            <person name="Kupper F.C."/>
            <person name="Lang D."/>
            <person name="Le Bail A."/>
            <person name="Leblanc C."/>
            <person name="Lerouge P."/>
            <person name="Lohr M."/>
            <person name="Lopez P.J."/>
            <person name="Martens C."/>
            <person name="Maumus F."/>
            <person name="Michel G."/>
            <person name="Miranda-Saavedra D."/>
            <person name="Morales J."/>
            <person name="Moreau H."/>
            <person name="Motomura T."/>
            <person name="Nagasato C."/>
            <person name="Napoli C.A."/>
            <person name="Nelson D.R."/>
            <person name="Nyvall-Collen P."/>
            <person name="Peters A.F."/>
            <person name="Pommier C."/>
            <person name="Potin P."/>
            <person name="Poulain J."/>
            <person name="Quesneville H."/>
            <person name="Read B."/>
            <person name="Rensing S.A."/>
            <person name="Ritter A."/>
            <person name="Rousvoal S."/>
            <person name="Samanta M."/>
            <person name="Samson G."/>
            <person name="Schroeder D.C."/>
            <person name="Segurens B."/>
            <person name="Strittmatter M."/>
            <person name="Tonon T."/>
            <person name="Tregear J.W."/>
            <person name="Valentin K."/>
            <person name="von Dassow P."/>
            <person name="Yamagishi T."/>
            <person name="Van de Peer Y."/>
            <person name="Wincker P."/>
        </authorList>
    </citation>
    <scope>NUCLEOTIDE SEQUENCE [LARGE SCALE GENOMIC DNA]</scope>
    <source>
        <strain evidence="4">Ec32 / CCAP1310/4</strain>
    </source>
</reference>
<feature type="compositionally biased region" description="Low complexity" evidence="2">
    <location>
        <begin position="789"/>
        <end position="801"/>
    </location>
</feature>
<feature type="region of interest" description="Disordered" evidence="2">
    <location>
        <begin position="837"/>
        <end position="861"/>
    </location>
</feature>
<sequence length="878" mass="88020">MLYLQGKFRAFQEALQNDVPPLPTEPLAASLLKAVAKANAAIGGHAEASLFLSSTGGAGGTGSEVAGGRHGGGDGDSEAAREDSTAGLEAALREAVEVAVKATCASSATSPSSLLPPIPAAAGTEAAGLGVALLAAAAEDVAVQAACALMAARLAQGEPAKALSVGVRVLASRKATISAAAAAAQGTAADPDTSASIASNGGGGGAAGRGGRGQGAGGGGDNEERMKQEEKEAARDVFWGVDALREAFGSALKGPGAGGKRLPLSEAAPRLLHLLRMSWLLAVANLALGRAAAASRLVSVAEHAYGARRSAWRRASLLLSTRPTGASATYTAPPPPAPLHPLAPATSKQGGGGSANGTLRGGGGGRDPALAMCRFLRGLGSLAQGDLEAAAGRLEESLDLDPRNRHATVCLAHISCFASASPATTTTSLGWEPSDERTHELLRVLSLGSSAHFDSIEQEILLRGGGGAAAAAAAAPPPEGEAGRCMWRAGGGGGGVEAWVLLACAARATGNAGEAVSMFRRALALDPQCLEAVYGVARVLQESGDHAASRELLLFLGERSQELSGGSSPSSNGATSAVHQGRRSSSRSSSHQHRLCFPLEATRQGFQPSGGGGGGASGALVVLPVAPAEVMWRVARASMAAKDWPTAILALEGLVAAEATADGVASSREGLAYYFASFAKDGGARASRRGPGRARVLRALAFSQIQRGLYRDALETVRMVLGDGSSGGGGGGGGGSGSGGGSGEEEDAAMLMLRADALVATACASRREELSLQSDAANKAKKTSGHGGSSSAAAAVTSHVTEGSGGDPLSLPQIQVCLLDIRCLTWWLDNNFRGGRRGAGARAGRSSGRWKSQLSRRPAFPPAVNLVQGGGLPNAERG</sequence>
<keyword evidence="1" id="KW-0802">TPR repeat</keyword>
<dbReference type="SUPFAM" id="SSF48452">
    <property type="entry name" value="TPR-like"/>
    <property type="match status" value="1"/>
</dbReference>
<keyword evidence="4" id="KW-1185">Reference proteome</keyword>
<feature type="compositionally biased region" description="Gly residues" evidence="2">
    <location>
        <begin position="724"/>
        <end position="742"/>
    </location>
</feature>
<dbReference type="AlphaFoldDB" id="D7FTU3"/>
<dbReference type="EMBL" id="FN648439">
    <property type="protein sequence ID" value="CBJ31470.1"/>
    <property type="molecule type" value="Genomic_DNA"/>
</dbReference>
<dbReference type="Proteomes" id="UP000002630">
    <property type="component" value="Linkage Group LG05"/>
</dbReference>
<dbReference type="InterPro" id="IPR011990">
    <property type="entry name" value="TPR-like_helical_dom_sf"/>
</dbReference>
<accession>D7FTU3</accession>
<feature type="compositionally biased region" description="Low complexity" evidence="2">
    <location>
        <begin position="840"/>
        <end position="849"/>
    </location>
</feature>
<feature type="compositionally biased region" description="Gly residues" evidence="2">
    <location>
        <begin position="200"/>
        <end position="220"/>
    </location>
</feature>
<dbReference type="EMBL" id="FN649730">
    <property type="protein sequence ID" value="CBJ31470.1"/>
    <property type="molecule type" value="Genomic_DNA"/>
</dbReference>
<feature type="region of interest" description="Disordered" evidence="2">
    <location>
        <begin position="325"/>
        <end position="363"/>
    </location>
</feature>
<feature type="compositionally biased region" description="Basic and acidic residues" evidence="2">
    <location>
        <begin position="222"/>
        <end position="231"/>
    </location>
</feature>
<feature type="compositionally biased region" description="Basic residues" evidence="2">
    <location>
        <begin position="580"/>
        <end position="593"/>
    </location>
</feature>
<feature type="compositionally biased region" description="Pro residues" evidence="2">
    <location>
        <begin position="332"/>
        <end position="341"/>
    </location>
</feature>
<dbReference type="InterPro" id="IPR019734">
    <property type="entry name" value="TPR_rpt"/>
</dbReference>
<evidence type="ECO:0000313" key="4">
    <source>
        <dbReference type="Proteomes" id="UP000002630"/>
    </source>
</evidence>
<feature type="region of interest" description="Disordered" evidence="2">
    <location>
        <begin position="61"/>
        <end position="86"/>
    </location>
</feature>
<proteinExistence type="predicted"/>
<feature type="region of interest" description="Disordered" evidence="2">
    <location>
        <begin position="771"/>
        <end position="807"/>
    </location>
</feature>
<feature type="region of interest" description="Disordered" evidence="2">
    <location>
        <begin position="183"/>
        <end position="231"/>
    </location>
</feature>
<evidence type="ECO:0000313" key="3">
    <source>
        <dbReference type="EMBL" id="CBJ31470.1"/>
    </source>
</evidence>
<feature type="region of interest" description="Disordered" evidence="2">
    <location>
        <begin position="724"/>
        <end position="745"/>
    </location>
</feature>
<feature type="region of interest" description="Disordered" evidence="2">
    <location>
        <begin position="563"/>
        <end position="593"/>
    </location>
</feature>
<dbReference type="PROSITE" id="PS50005">
    <property type="entry name" value="TPR"/>
    <property type="match status" value="1"/>
</dbReference>
<evidence type="ECO:0000256" key="2">
    <source>
        <dbReference type="SAM" id="MobiDB-lite"/>
    </source>
</evidence>
<name>D7FTU3_ECTSI</name>
<feature type="repeat" description="TPR" evidence="1">
    <location>
        <begin position="496"/>
        <end position="529"/>
    </location>
</feature>
<gene>
    <name evidence="3" type="ORF">Esi_0257_0030</name>
</gene>
<protein>
    <submittedName>
        <fullName evidence="3">Uncharacterized protein</fullName>
    </submittedName>
</protein>
<feature type="compositionally biased region" description="Gly residues" evidence="2">
    <location>
        <begin position="349"/>
        <end position="363"/>
    </location>
</feature>